<protein>
    <recommendedName>
        <fullName evidence="4">Holin</fullName>
    </recommendedName>
</protein>
<dbReference type="RefSeq" id="WP_126704483.1">
    <property type="nucleotide sequence ID" value="NZ_CP034593.1"/>
</dbReference>
<feature type="transmembrane region" description="Helical" evidence="1">
    <location>
        <begin position="53"/>
        <end position="75"/>
    </location>
</feature>
<dbReference type="EMBL" id="CP034593">
    <property type="protein sequence ID" value="AZQ77680.1"/>
    <property type="molecule type" value="Genomic_DNA"/>
</dbReference>
<evidence type="ECO:0000256" key="1">
    <source>
        <dbReference type="SAM" id="Phobius"/>
    </source>
</evidence>
<organism evidence="2 3">
    <name type="scientific">Flaviflexus ciconiae</name>
    <dbReference type="NCBI Taxonomy" id="2496867"/>
    <lineage>
        <taxon>Bacteria</taxon>
        <taxon>Bacillati</taxon>
        <taxon>Actinomycetota</taxon>
        <taxon>Actinomycetes</taxon>
        <taxon>Actinomycetales</taxon>
        <taxon>Actinomycetaceae</taxon>
        <taxon>Flaviflexus</taxon>
    </lineage>
</organism>
<sequence>MTNQSQPGQPTQVAHPWRAVLRTFVAAVVGAAITWLAGVGIDLETLEPAITESITYGLFTLVTGVVTGVLAHPAVNEWVERFLPFLATGVHTEKEQN</sequence>
<name>A0A3Q9G8J9_9ACTO</name>
<dbReference type="Proteomes" id="UP000280344">
    <property type="component" value="Chromosome"/>
</dbReference>
<evidence type="ECO:0000313" key="3">
    <source>
        <dbReference type="Proteomes" id="UP000280344"/>
    </source>
</evidence>
<proteinExistence type="predicted"/>
<accession>A0A3Q9G8J9</accession>
<keyword evidence="1" id="KW-0812">Transmembrane</keyword>
<keyword evidence="1" id="KW-1133">Transmembrane helix</keyword>
<dbReference type="OrthoDB" id="3268928at2"/>
<reference evidence="2 3" key="1">
    <citation type="submission" date="2018-12" db="EMBL/GenBank/DDBJ databases">
        <title>Complete genome sequence of Flaviflexus sp. H23T48.</title>
        <authorList>
            <person name="Bae J.-W."/>
            <person name="Lee J.-Y."/>
        </authorList>
    </citation>
    <scope>NUCLEOTIDE SEQUENCE [LARGE SCALE GENOMIC DNA]</scope>
    <source>
        <strain evidence="2 3">H23T48</strain>
    </source>
</reference>
<evidence type="ECO:0008006" key="4">
    <source>
        <dbReference type="Google" id="ProtNLM"/>
    </source>
</evidence>
<keyword evidence="3" id="KW-1185">Reference proteome</keyword>
<dbReference type="KEGG" id="flh:EJ997_10330"/>
<dbReference type="AlphaFoldDB" id="A0A3Q9G8J9"/>
<feature type="transmembrane region" description="Helical" evidence="1">
    <location>
        <begin position="20"/>
        <end position="41"/>
    </location>
</feature>
<gene>
    <name evidence="2" type="ORF">EJ997_10330</name>
</gene>
<keyword evidence="1" id="KW-0472">Membrane</keyword>
<evidence type="ECO:0000313" key="2">
    <source>
        <dbReference type="EMBL" id="AZQ77680.1"/>
    </source>
</evidence>